<feature type="transmembrane region" description="Helical" evidence="7">
    <location>
        <begin position="724"/>
        <end position="746"/>
    </location>
</feature>
<feature type="transmembrane region" description="Helical" evidence="7">
    <location>
        <begin position="473"/>
        <end position="496"/>
    </location>
</feature>
<feature type="transmembrane region" description="Helical" evidence="7">
    <location>
        <begin position="700"/>
        <end position="718"/>
    </location>
</feature>
<feature type="transmembrane region" description="Helical" evidence="7">
    <location>
        <begin position="382"/>
        <end position="404"/>
    </location>
</feature>
<feature type="domain" description="Major facilitator superfamily (MFS) profile" evidence="8">
    <location>
        <begin position="345"/>
        <end position="856"/>
    </location>
</feature>
<dbReference type="PANTHER" id="PTHR23504:SF15">
    <property type="entry name" value="MAJOR FACILITATOR SUPERFAMILY (MFS) PROFILE DOMAIN-CONTAINING PROTEIN"/>
    <property type="match status" value="1"/>
</dbReference>
<evidence type="ECO:0000256" key="2">
    <source>
        <dbReference type="ARBA" id="ARBA00022448"/>
    </source>
</evidence>
<feature type="transmembrane region" description="Helical" evidence="7">
    <location>
        <begin position="516"/>
        <end position="538"/>
    </location>
</feature>
<feature type="region of interest" description="Disordered" evidence="6">
    <location>
        <begin position="1"/>
        <end position="36"/>
    </location>
</feature>
<feature type="transmembrane region" description="Helical" evidence="7">
    <location>
        <begin position="440"/>
        <end position="461"/>
    </location>
</feature>
<keyword evidence="10" id="KW-1185">Reference proteome</keyword>
<keyword evidence="4 7" id="KW-1133">Transmembrane helix</keyword>
<gene>
    <name evidence="9" type="ORF">H696_01933</name>
</gene>
<dbReference type="PANTHER" id="PTHR23504">
    <property type="entry name" value="MAJOR FACILITATOR SUPERFAMILY DOMAIN-CONTAINING PROTEIN 10"/>
    <property type="match status" value="1"/>
</dbReference>
<dbReference type="CDD" id="cd17330">
    <property type="entry name" value="MFS_SLC46_TetA_like"/>
    <property type="match status" value="1"/>
</dbReference>
<keyword evidence="5 7" id="KW-0472">Membrane</keyword>
<evidence type="ECO:0000256" key="7">
    <source>
        <dbReference type="SAM" id="Phobius"/>
    </source>
</evidence>
<evidence type="ECO:0000256" key="4">
    <source>
        <dbReference type="ARBA" id="ARBA00022989"/>
    </source>
</evidence>
<dbReference type="RefSeq" id="XP_009494109.1">
    <property type="nucleotide sequence ID" value="XM_009495834.1"/>
</dbReference>
<keyword evidence="3 7" id="KW-0812">Transmembrane</keyword>
<dbReference type="InterPro" id="IPR020846">
    <property type="entry name" value="MFS_dom"/>
</dbReference>
<dbReference type="AlphaFoldDB" id="A0A058ZAM3"/>
<feature type="transmembrane region" description="Helical" evidence="7">
    <location>
        <begin position="831"/>
        <end position="851"/>
    </location>
</feature>
<feature type="transmembrane region" description="Helical" evidence="7">
    <location>
        <begin position="758"/>
        <end position="786"/>
    </location>
</feature>
<accession>A0A058ZAM3</accession>
<dbReference type="EMBL" id="KB932203">
    <property type="protein sequence ID" value="KCV70986.1"/>
    <property type="molecule type" value="Genomic_DNA"/>
</dbReference>
<sequence length="943" mass="97389">MPHGRLLVGHGGDSSTSDEEGPLLTGAPAGSSTGLRSASALDLVAERDPSSSELWDDSAAVSPVALTTGMALSGPEQMGLPVAGGFGARPRVLASHSEDHLAVRWTAGPGSPAALPPAMALGAVPQPGPWSPDLRLDPMGSASPVSFASRHSELAPFGGGPRGSFSSGVSHRHSADFRRAVVVAREEAASRASLGDMASPLTTLTLLNRGCAECGAAQPFSSGVLGPVGAAGPGGDAPPPGPGGSIEPRILPVEALQLGEAGTPGPVDDGPCCPECGSRLDPATMRPWGSATPGLGRASAGFPRRASSATVRQRSRLAPVPESGDPGTTLSGSPPPAITPLPWRSLSIVLLVQFSEGMQLNMILPFVPFMVASFPEVDPSQVGFYSGILLSSFALGQLCSAYAWGRLADRLGPKKVITFSLSVTFVASFFFGLTKAYWQALALRFLAGLCNGNIGTIKSYLGRITDNTNQRLAFSYLSAVWSIGSVLAPFLGGLLYDPGRQYPGLFPAPFWLASPFFLPLLLASCFCLLSLVLTILLLDSGLSSGSARSTPDDPLEHQIGLEASMTIKPPAPPPGGLLPEALAALYADATRGIGRLYAGLAGCVRRARTSSPSRRYAPVQEDALGLGEAIPLRDLGPGEAGAQSAEAPALPPAGRNLLIATLVYGLFSMSNSSWDGMMPLFARLPVEEGGLGRTSSQSGLIFAAIGIATAPYSMFLYGHVSRRFHLVTLMRFGALMVIPITLALGLTQRVFVWTGSEALLWVMLVSVCISRGVNNVTGLTTVMVYINNSVPQSSLGEANGVGQTLAAMGRTIGPFLIGLIWGAAERAGMPGLALLAVCLLFLVVWLSSFLYHPTIFRSYEANLLDIQAEMDRAAAAAAAVTSAAAVGDSCPASPFVDRGGVSFSRSASSFAEGPALAAGGGMSAGRDHALGQHPHSPLMAGAR</sequence>
<reference evidence="9" key="1">
    <citation type="submission" date="2013-04" db="EMBL/GenBank/DDBJ databases">
        <title>The Genome Sequence of Fonticula alba ATCC 38817.</title>
        <authorList>
            <consortium name="The Broad Institute Genomics Platform"/>
            <person name="Russ C."/>
            <person name="Cuomo C."/>
            <person name="Burger G."/>
            <person name="Gray M.W."/>
            <person name="Holland P.W.H."/>
            <person name="King N."/>
            <person name="Lang F.B.F."/>
            <person name="Roger A.J."/>
            <person name="Ruiz-Trillo I."/>
            <person name="Brown M."/>
            <person name="Walker B."/>
            <person name="Young S."/>
            <person name="Zeng Q."/>
            <person name="Gargeya S."/>
            <person name="Fitzgerald M."/>
            <person name="Haas B."/>
            <person name="Abouelleil A."/>
            <person name="Allen A.W."/>
            <person name="Alvarado L."/>
            <person name="Arachchi H.M."/>
            <person name="Berlin A.M."/>
            <person name="Chapman S.B."/>
            <person name="Gainer-Dewar J."/>
            <person name="Goldberg J."/>
            <person name="Griggs A."/>
            <person name="Gujja S."/>
            <person name="Hansen M."/>
            <person name="Howarth C."/>
            <person name="Imamovic A."/>
            <person name="Ireland A."/>
            <person name="Larimer J."/>
            <person name="McCowan C."/>
            <person name="Murphy C."/>
            <person name="Pearson M."/>
            <person name="Poon T.W."/>
            <person name="Priest M."/>
            <person name="Roberts A."/>
            <person name="Saif S."/>
            <person name="Shea T."/>
            <person name="Sisk P."/>
            <person name="Sykes S."/>
            <person name="Wortman J."/>
            <person name="Nusbaum C."/>
            <person name="Birren B."/>
        </authorList>
    </citation>
    <scope>NUCLEOTIDE SEQUENCE [LARGE SCALE GENOMIC DNA]</scope>
    <source>
        <strain evidence="9">ATCC 38817</strain>
    </source>
</reference>
<dbReference type="OrthoDB" id="10262656at2759"/>
<evidence type="ECO:0000256" key="6">
    <source>
        <dbReference type="SAM" id="MobiDB-lite"/>
    </source>
</evidence>
<evidence type="ECO:0000313" key="9">
    <source>
        <dbReference type="EMBL" id="KCV70986.1"/>
    </source>
</evidence>
<feature type="region of interest" description="Disordered" evidence="6">
    <location>
        <begin position="287"/>
        <end position="336"/>
    </location>
</feature>
<protein>
    <recommendedName>
        <fullName evidence="8">Major facilitator superfamily (MFS) profile domain-containing protein</fullName>
    </recommendedName>
</protein>
<dbReference type="Proteomes" id="UP000030693">
    <property type="component" value="Unassembled WGS sequence"/>
</dbReference>
<dbReference type="GO" id="GO:0016020">
    <property type="term" value="C:membrane"/>
    <property type="evidence" value="ECO:0007669"/>
    <property type="project" value="UniProtKB-SubCell"/>
</dbReference>
<evidence type="ECO:0000256" key="5">
    <source>
        <dbReference type="ARBA" id="ARBA00023136"/>
    </source>
</evidence>
<proteinExistence type="predicted"/>
<feature type="transmembrane region" description="Helical" evidence="7">
    <location>
        <begin position="416"/>
        <end position="434"/>
    </location>
</feature>
<dbReference type="InterPro" id="IPR036259">
    <property type="entry name" value="MFS_trans_sf"/>
</dbReference>
<dbReference type="InterPro" id="IPR001958">
    <property type="entry name" value="Tet-R_TetA/multi-R_MdtG-like"/>
</dbReference>
<dbReference type="SUPFAM" id="SSF103473">
    <property type="entry name" value="MFS general substrate transporter"/>
    <property type="match status" value="1"/>
</dbReference>
<dbReference type="Pfam" id="PF07690">
    <property type="entry name" value="MFS_1"/>
    <property type="match status" value="1"/>
</dbReference>
<evidence type="ECO:0000259" key="8">
    <source>
        <dbReference type="PROSITE" id="PS50850"/>
    </source>
</evidence>
<evidence type="ECO:0000256" key="1">
    <source>
        <dbReference type="ARBA" id="ARBA00004141"/>
    </source>
</evidence>
<dbReference type="Gene3D" id="1.20.1250.20">
    <property type="entry name" value="MFS general substrate transporter like domains"/>
    <property type="match status" value="1"/>
</dbReference>
<feature type="region of interest" description="Disordered" evidence="6">
    <location>
        <begin position="227"/>
        <end position="248"/>
    </location>
</feature>
<dbReference type="InterPro" id="IPR011701">
    <property type="entry name" value="MFS"/>
</dbReference>
<keyword evidence="2" id="KW-0813">Transport</keyword>
<feature type="transmembrane region" description="Helical" evidence="7">
    <location>
        <begin position="806"/>
        <end position="824"/>
    </location>
</feature>
<dbReference type="GeneID" id="20526658"/>
<evidence type="ECO:0000313" key="10">
    <source>
        <dbReference type="Proteomes" id="UP000030693"/>
    </source>
</evidence>
<dbReference type="eggNOG" id="KOG2615">
    <property type="taxonomic scope" value="Eukaryota"/>
</dbReference>
<comment type="subcellular location">
    <subcellularLocation>
        <location evidence="1">Membrane</location>
        <topology evidence="1">Multi-pass membrane protein</topology>
    </subcellularLocation>
</comment>
<dbReference type="GO" id="GO:0022857">
    <property type="term" value="F:transmembrane transporter activity"/>
    <property type="evidence" value="ECO:0007669"/>
    <property type="project" value="InterPro"/>
</dbReference>
<evidence type="ECO:0000256" key="3">
    <source>
        <dbReference type="ARBA" id="ARBA00022692"/>
    </source>
</evidence>
<name>A0A058ZAM3_FONAL</name>
<dbReference type="PROSITE" id="PS50850">
    <property type="entry name" value="MFS"/>
    <property type="match status" value="1"/>
</dbReference>
<organism evidence="9">
    <name type="scientific">Fonticula alba</name>
    <name type="common">Slime mold</name>
    <dbReference type="NCBI Taxonomy" id="691883"/>
    <lineage>
        <taxon>Eukaryota</taxon>
        <taxon>Rotosphaerida</taxon>
        <taxon>Fonticulaceae</taxon>
        <taxon>Fonticula</taxon>
    </lineage>
</organism>
<dbReference type="PRINTS" id="PR01035">
    <property type="entry name" value="TCRTETA"/>
</dbReference>